<comment type="caution">
    <text evidence="2">The sequence shown here is derived from an EMBL/GenBank/DDBJ whole genome shotgun (WGS) entry which is preliminary data.</text>
</comment>
<sequence length="103" mass="11543">MSTSSSGHTSGTGVNVIHIGHHELVIRQRYEVISIVNDLLIGTWFLIGSVFFFYPGLTFAGTWLFVAGSVEMLIRPSIRFVRRVHLKRFNPDRPGTADAAHDF</sequence>
<keyword evidence="3" id="KW-1185">Reference proteome</keyword>
<dbReference type="Proteomes" id="UP001500653">
    <property type="component" value="Unassembled WGS sequence"/>
</dbReference>
<gene>
    <name evidence="2" type="ORF">GCM10009676_09030</name>
</gene>
<dbReference type="InterPro" id="IPR025424">
    <property type="entry name" value="YrhK_domain"/>
</dbReference>
<evidence type="ECO:0000313" key="2">
    <source>
        <dbReference type="EMBL" id="GAA1228787.1"/>
    </source>
</evidence>
<evidence type="ECO:0000259" key="1">
    <source>
        <dbReference type="Pfam" id="PF14145"/>
    </source>
</evidence>
<feature type="domain" description="YrhK" evidence="1">
    <location>
        <begin position="28"/>
        <end position="83"/>
    </location>
</feature>
<reference evidence="3" key="1">
    <citation type="journal article" date="2019" name="Int. J. Syst. Evol. Microbiol.">
        <title>The Global Catalogue of Microorganisms (GCM) 10K type strain sequencing project: providing services to taxonomists for standard genome sequencing and annotation.</title>
        <authorList>
            <consortium name="The Broad Institute Genomics Platform"/>
            <consortium name="The Broad Institute Genome Sequencing Center for Infectious Disease"/>
            <person name="Wu L."/>
            <person name="Ma J."/>
        </authorList>
    </citation>
    <scope>NUCLEOTIDE SEQUENCE [LARGE SCALE GENOMIC DNA]</scope>
    <source>
        <strain evidence="3">JCM 13023</strain>
    </source>
</reference>
<dbReference type="EMBL" id="BAAALN010000003">
    <property type="protein sequence ID" value="GAA1228787.1"/>
    <property type="molecule type" value="Genomic_DNA"/>
</dbReference>
<dbReference type="Pfam" id="PF14145">
    <property type="entry name" value="YrhK"/>
    <property type="match status" value="1"/>
</dbReference>
<name>A0ABP4GQG1_9PSEU</name>
<accession>A0ABP4GQG1</accession>
<evidence type="ECO:0000313" key="3">
    <source>
        <dbReference type="Proteomes" id="UP001500653"/>
    </source>
</evidence>
<proteinExistence type="predicted"/>
<organism evidence="2 3">
    <name type="scientific">Prauserella halophila</name>
    <dbReference type="NCBI Taxonomy" id="185641"/>
    <lineage>
        <taxon>Bacteria</taxon>
        <taxon>Bacillati</taxon>
        <taxon>Actinomycetota</taxon>
        <taxon>Actinomycetes</taxon>
        <taxon>Pseudonocardiales</taxon>
        <taxon>Pseudonocardiaceae</taxon>
        <taxon>Prauserella</taxon>
    </lineage>
</organism>
<dbReference type="RefSeq" id="WP_253862686.1">
    <property type="nucleotide sequence ID" value="NZ_BAAALN010000003.1"/>
</dbReference>
<protein>
    <recommendedName>
        <fullName evidence="1">YrhK domain-containing protein</fullName>
    </recommendedName>
</protein>